<sequence length="110" mass="11925">MTLKDLSTGPDWVQWAVLVIFALLSILFLSGRGSCLIAGYNTSSKENQSKYDAKKLCRAAGGGMAVITVFLFVMSVWEEALPAAIAYIFLALVAVDCVVMIVLMNTICKK</sequence>
<comment type="caution">
    <text evidence="2">The sequence shown here is derived from an EMBL/GenBank/DDBJ whole genome shotgun (WGS) entry which is preliminary data.</text>
</comment>
<proteinExistence type="predicted"/>
<evidence type="ECO:0000256" key="1">
    <source>
        <dbReference type="SAM" id="Phobius"/>
    </source>
</evidence>
<dbReference type="InterPro" id="IPR017259">
    <property type="entry name" value="UCP037672"/>
</dbReference>
<keyword evidence="1" id="KW-0812">Transmembrane</keyword>
<dbReference type="Proteomes" id="UP000274920">
    <property type="component" value="Unassembled WGS sequence"/>
</dbReference>
<keyword evidence="1" id="KW-1133">Transmembrane helix</keyword>
<feature type="transmembrane region" description="Helical" evidence="1">
    <location>
        <begin position="56"/>
        <end position="77"/>
    </location>
</feature>
<dbReference type="RefSeq" id="WP_125126610.1">
    <property type="nucleotide sequence ID" value="NZ_RHJS01000002.1"/>
</dbReference>
<evidence type="ECO:0000313" key="2">
    <source>
        <dbReference type="EMBL" id="RRK30829.1"/>
    </source>
</evidence>
<accession>A0A3R8LD98</accession>
<keyword evidence="1" id="KW-0472">Membrane</keyword>
<dbReference type="Pfam" id="PF12650">
    <property type="entry name" value="DUF3784"/>
    <property type="match status" value="1"/>
</dbReference>
<gene>
    <name evidence="2" type="ORF">EBB54_05165</name>
</gene>
<keyword evidence="3" id="KW-1185">Reference proteome</keyword>
<dbReference type="AlphaFoldDB" id="A0A3R8LD98"/>
<organism evidence="2 3">
    <name type="scientific">Schaedlerella arabinosiphila</name>
    <dbReference type="NCBI Taxonomy" id="2044587"/>
    <lineage>
        <taxon>Bacteria</taxon>
        <taxon>Bacillati</taxon>
        <taxon>Bacillota</taxon>
        <taxon>Clostridia</taxon>
        <taxon>Lachnospirales</taxon>
        <taxon>Lachnospiraceae</taxon>
        <taxon>Schaedlerella</taxon>
    </lineage>
</organism>
<dbReference type="EMBL" id="RHJS01000002">
    <property type="protein sequence ID" value="RRK30829.1"/>
    <property type="molecule type" value="Genomic_DNA"/>
</dbReference>
<name>A0A3R8LD98_9FIRM</name>
<feature type="transmembrane region" description="Helical" evidence="1">
    <location>
        <begin position="83"/>
        <end position="104"/>
    </location>
</feature>
<feature type="transmembrane region" description="Helical" evidence="1">
    <location>
        <begin position="12"/>
        <end position="35"/>
    </location>
</feature>
<protein>
    <submittedName>
        <fullName evidence="2">DUF3784 domain-containing protein</fullName>
    </submittedName>
</protein>
<reference evidence="2" key="1">
    <citation type="submission" date="2018-10" db="EMBL/GenBank/DDBJ databases">
        <title>Schaedlerella arabinophila gen. nov. sp. nov., isolated from the mouse intestinal tract and comparative analysis with the genome of the closely related altered Schaedler flora strain ASF502.</title>
        <authorList>
            <person name="Miyake S."/>
            <person name="Soh M."/>
            <person name="Seedorf H."/>
        </authorList>
    </citation>
    <scope>NUCLEOTIDE SEQUENCE [LARGE SCALE GENOMIC DNA]</scope>
    <source>
        <strain evidence="2">DSM 106076</strain>
    </source>
</reference>
<evidence type="ECO:0000313" key="3">
    <source>
        <dbReference type="Proteomes" id="UP000274920"/>
    </source>
</evidence>